<dbReference type="Pfam" id="PF12830">
    <property type="entry name" value="Nipped-B_C"/>
    <property type="match status" value="1"/>
</dbReference>
<dbReference type="GO" id="GO:0034087">
    <property type="term" value="P:establishment of mitotic sister chromatid cohesion"/>
    <property type="evidence" value="ECO:0007669"/>
    <property type="project" value="TreeGrafter"/>
</dbReference>
<dbReference type="GO" id="GO:0140588">
    <property type="term" value="P:chromatin looping"/>
    <property type="evidence" value="ECO:0007669"/>
    <property type="project" value="InterPro"/>
</dbReference>
<evidence type="ECO:0000256" key="1">
    <source>
        <dbReference type="RuleBase" id="RU364107"/>
    </source>
</evidence>
<proteinExistence type="inferred from homology"/>
<dbReference type="InterPro" id="IPR033031">
    <property type="entry name" value="Scc2/Nipped-B"/>
</dbReference>
<keyword evidence="1" id="KW-0539">Nucleus</keyword>
<keyword evidence="1" id="KW-0677">Repeat</keyword>
<accession>A0A4Z2CLK1</accession>
<feature type="compositionally biased region" description="Polar residues" evidence="2">
    <location>
        <begin position="587"/>
        <end position="597"/>
    </location>
</feature>
<keyword evidence="5" id="KW-1185">Reference proteome</keyword>
<comment type="similarity">
    <text evidence="1">Belongs to the SCC2/Nipped-B family.</text>
</comment>
<dbReference type="InterPro" id="IPR024986">
    <property type="entry name" value="Nipped-B_C"/>
</dbReference>
<dbReference type="GO" id="GO:1990414">
    <property type="term" value="P:replication-born double-strand break repair via sister chromatid exchange"/>
    <property type="evidence" value="ECO:0007669"/>
    <property type="project" value="TreeGrafter"/>
</dbReference>
<dbReference type="Proteomes" id="UP000311919">
    <property type="component" value="Unassembled WGS sequence"/>
</dbReference>
<sequence>MGNWRRDTAPSENLEFDISICHEAECPALIKNVWMRYQMHSDHEEDSIHGSNEPNSTIALTNDFTGTTGIAHNIREVRSGATNRSYAGMDDEDEEVSESQTYCSNGSLNARRRKKLDDDEPFEVRLKEPIEARFPHIRKAGESIRKRRERVHFGMVSNNLPSQRNNPRESIVGGEMGSVKRFLYKLSTFLESVEETDILKSLSGVPNSDNQLRKPNHEDGYSYADKDGLSTEIPTDRLLNFLSLLLLNIRDGANVIAILRPKKLIHMKTSCGRSGNGTSDAQYQFRFDCIIIDDFERMPREVYVEDVIERVVHSVRFQLFNCIYPEFDAAYRVKNAAKENQNSIKSRRARERDAQKPKSIIHLYHKLVEIVSNLSKLVKMQRLTDSLILTLSSIGVSVFFVENVNELQLAALELVTAIFAQYETHRKLIMEEILAGLSRLPSSKKNLRSYKLNSEDSIQMLTALALLLVQSVVCLPDSSVPNSEQDTNVFLSSLECFLLPLMEDYFKKGIAKSTMKGEDDYRIIFENFVNDLLLAVNKTGMATCWYNSSITNHLIKVNMTLTLFVRYLFEGNQSDKDEDDSDGSSSRLFDSTSTTETQMHRSENGYSSANTKLVTNVAVSKYSKAKATKNQRSENKHKFKDPISQLDRVQALRDAILDYLAAEETSPTAVYARKFYLAQWLNDCTKETERAQRIAVQKNQNTVLNGNDVKRSTLVFQGTLDYEDCCLVCRYLASLRPFSQSFDVYLSQICKLLSESSVAVRTKALRCLSAVVEVDPNVLARADIERAVHSRLLAQRDSKCSNCHTEAQLIYIGRFLVGRPDQISKSYLLKICVKMMRRVNEEEGIRRTVKLTLGKVMKYLTLLVAFKNTCSDALMLSQKHAKPLIEWEPHGSRNHNSILEEKVEMLTMNVIQCLQTLHLLTSKIRPELWFQYLCTEAAELMCYIMLLAFLEATLPLMEHPSETFVAQLEEDMVRLTLRHGRCVLESCVCISQYSPFYSSSLFMGLLCKHFERTYFKSSKLFETLMFFTEQFKTDIENEAKPTDHQLELKCIVLENLLNFFLEEEKRMLEADSKCTLSHHQESLKEMGDVASGIDILESFFSPFFTVRLTALSVITTILRQGLVHPVQTVPYLIAMQSDIDPNIRIKADTQLQEIDIKFPGFLTCSPNTNISGSRSTPNVLEDSFGAVRGTRDPFSEIPSALNSHLYLLLRNNKSQRRSLLNGLISLLMTHRYTQEEPLFVVHHIDLMVSMAELKVALEVVIATQLEAEANISAQTKLQLCDELQAQQVASTGVIIETIMRQLGYLLIKFNVLSKE</sequence>
<evidence type="ECO:0000259" key="3">
    <source>
        <dbReference type="Pfam" id="PF12830"/>
    </source>
</evidence>
<dbReference type="GO" id="GO:0061775">
    <property type="term" value="F:cohesin loader activity"/>
    <property type="evidence" value="ECO:0007669"/>
    <property type="project" value="InterPro"/>
</dbReference>
<dbReference type="GO" id="GO:0003682">
    <property type="term" value="F:chromatin binding"/>
    <property type="evidence" value="ECO:0007669"/>
    <property type="project" value="TreeGrafter"/>
</dbReference>
<dbReference type="STRING" id="6182.A0A4Z2CLK1"/>
<gene>
    <name evidence="4" type="ORF">EWB00_009626</name>
</gene>
<keyword evidence="1" id="KW-0131">Cell cycle</keyword>
<feature type="region of interest" description="Disordered" evidence="2">
    <location>
        <begin position="574"/>
        <end position="606"/>
    </location>
</feature>
<name>A0A4Z2CLK1_SCHJA</name>
<evidence type="ECO:0000256" key="2">
    <source>
        <dbReference type="SAM" id="MobiDB-lite"/>
    </source>
</evidence>
<dbReference type="OrthoDB" id="418242at2759"/>
<protein>
    <recommendedName>
        <fullName evidence="1">Nipped-B protein</fullName>
    </recommendedName>
</protein>
<evidence type="ECO:0000313" key="5">
    <source>
        <dbReference type="Proteomes" id="UP000311919"/>
    </source>
</evidence>
<reference evidence="4 5" key="1">
    <citation type="submission" date="2019-03" db="EMBL/GenBank/DDBJ databases">
        <title>An improved genome assembly of the fluke Schistosoma japonicum.</title>
        <authorList>
            <person name="Hu W."/>
            <person name="Luo F."/>
            <person name="Yin M."/>
            <person name="Mo X."/>
            <person name="Sun C."/>
            <person name="Wu Q."/>
            <person name="Zhu B."/>
            <person name="Xiang M."/>
            <person name="Wang J."/>
            <person name="Wang Y."/>
            <person name="Zhang T."/>
            <person name="Xu B."/>
            <person name="Zheng H."/>
            <person name="Feng Z."/>
        </authorList>
    </citation>
    <scope>NUCLEOTIDE SEQUENCE [LARGE SCALE GENOMIC DNA]</scope>
    <source>
        <strain evidence="4">HuSjv2</strain>
        <tissue evidence="4">Worms</tissue>
    </source>
</reference>
<dbReference type="PANTHER" id="PTHR21704:SF18">
    <property type="entry name" value="NIPPED-B-LIKE PROTEIN"/>
    <property type="match status" value="1"/>
</dbReference>
<dbReference type="InterPro" id="IPR016024">
    <property type="entry name" value="ARM-type_fold"/>
</dbReference>
<dbReference type="SUPFAM" id="SSF48371">
    <property type="entry name" value="ARM repeat"/>
    <property type="match status" value="1"/>
</dbReference>
<comment type="caution">
    <text evidence="4">The sequence shown here is derived from an EMBL/GenBank/DDBJ whole genome shotgun (WGS) entry which is preliminary data.</text>
</comment>
<dbReference type="PANTHER" id="PTHR21704">
    <property type="entry name" value="NIPPED-B-LIKE PROTEIN DELANGIN SCC2-RELATED"/>
    <property type="match status" value="1"/>
</dbReference>
<dbReference type="EMBL" id="SKCS01000587">
    <property type="protein sequence ID" value="TNN05143.1"/>
    <property type="molecule type" value="Genomic_DNA"/>
</dbReference>
<evidence type="ECO:0000313" key="4">
    <source>
        <dbReference type="EMBL" id="TNN05143.1"/>
    </source>
</evidence>
<dbReference type="GO" id="GO:0090694">
    <property type="term" value="C:Scc2-Scc4 cohesin loading complex"/>
    <property type="evidence" value="ECO:0007669"/>
    <property type="project" value="TreeGrafter"/>
</dbReference>
<comment type="subcellular location">
    <subcellularLocation>
        <location evidence="1">Nucleus</location>
    </subcellularLocation>
</comment>
<dbReference type="GO" id="GO:0071169">
    <property type="term" value="P:establishment of protein localization to chromatin"/>
    <property type="evidence" value="ECO:0007669"/>
    <property type="project" value="TreeGrafter"/>
</dbReference>
<feature type="region of interest" description="Disordered" evidence="2">
    <location>
        <begin position="82"/>
        <end position="102"/>
    </location>
</feature>
<organism evidence="4 5">
    <name type="scientific">Schistosoma japonicum</name>
    <name type="common">Blood fluke</name>
    <dbReference type="NCBI Taxonomy" id="6182"/>
    <lineage>
        <taxon>Eukaryota</taxon>
        <taxon>Metazoa</taxon>
        <taxon>Spiralia</taxon>
        <taxon>Lophotrochozoa</taxon>
        <taxon>Platyhelminthes</taxon>
        <taxon>Trematoda</taxon>
        <taxon>Digenea</taxon>
        <taxon>Strigeidida</taxon>
        <taxon>Schistosomatoidea</taxon>
        <taxon>Schistosomatidae</taxon>
        <taxon>Schistosoma</taxon>
    </lineage>
</organism>
<feature type="domain" description="Sister chromatid cohesion C-terminal" evidence="3">
    <location>
        <begin position="1094"/>
        <end position="1248"/>
    </location>
</feature>
<dbReference type="GO" id="GO:0010468">
    <property type="term" value="P:regulation of gene expression"/>
    <property type="evidence" value="ECO:0007669"/>
    <property type="project" value="InterPro"/>
</dbReference>